<keyword evidence="8" id="KW-1133">Transmembrane helix</keyword>
<feature type="transmembrane region" description="Helical" evidence="8">
    <location>
        <begin position="90"/>
        <end position="110"/>
    </location>
</feature>
<dbReference type="PANTHER" id="PTHR43636">
    <property type="entry name" value="ELONGATION FACTOR G, MITOCHONDRIAL"/>
    <property type="match status" value="1"/>
</dbReference>
<proteinExistence type="inferred from homology"/>
<comment type="function">
    <text evidence="6">Mitochondrial GTPase that catalyzes the GTP-dependent ribosomal translocation step during translation elongation. During this step, the ribosome changes from the pre-translocational (PRE) to the post-translocational (POST) state as the newly formed A-site-bound peptidyl-tRNA and P-site-bound deacylated tRNA move to the P and E sites, respectively. Catalyzes the coordinated movement of the two tRNA molecules, the mRNA and conformational changes in the ribosome.</text>
</comment>
<keyword evidence="11" id="KW-1185">Reference proteome</keyword>
<protein>
    <recommendedName>
        <fullName evidence="6">Elongation factor G, mitochondrial</fullName>
        <shortName evidence="6">EF-Gmt</shortName>
    </recommendedName>
    <alternativeName>
        <fullName evidence="6">Elongation factor G 1, mitochondrial</fullName>
        <shortName evidence="6">mEF-G 1</shortName>
    </alternativeName>
    <alternativeName>
        <fullName evidence="6">Elongation factor G1</fullName>
    </alternativeName>
</protein>
<dbReference type="NCBIfam" id="NF009381">
    <property type="entry name" value="PRK12740.1-5"/>
    <property type="match status" value="1"/>
</dbReference>
<dbReference type="InterPro" id="IPR031157">
    <property type="entry name" value="G_TR_CS"/>
</dbReference>
<dbReference type="SUPFAM" id="SSF50447">
    <property type="entry name" value="Translation proteins"/>
    <property type="match status" value="1"/>
</dbReference>
<keyword evidence="3 6" id="KW-0251">Elongation factor</keyword>
<evidence type="ECO:0000256" key="4">
    <source>
        <dbReference type="ARBA" id="ARBA00022917"/>
    </source>
</evidence>
<dbReference type="GO" id="GO:0070125">
    <property type="term" value="P:mitochondrial translational elongation"/>
    <property type="evidence" value="ECO:0007669"/>
    <property type="project" value="UniProtKB-UniRule"/>
</dbReference>
<dbReference type="FunFam" id="3.30.70.870:FF:000001">
    <property type="entry name" value="Elongation factor G"/>
    <property type="match status" value="1"/>
</dbReference>
<dbReference type="InterPro" id="IPR004540">
    <property type="entry name" value="Transl_elong_EFG/EF2"/>
</dbReference>
<feature type="region of interest" description="Disordered" evidence="7">
    <location>
        <begin position="44"/>
        <end position="75"/>
    </location>
</feature>
<evidence type="ECO:0000313" key="11">
    <source>
        <dbReference type="Proteomes" id="UP000198341"/>
    </source>
</evidence>
<gene>
    <name evidence="10" type="ORF">Bathy04g03600</name>
</gene>
<comment type="similarity">
    <text evidence="1">Belongs to the TRAFAC class translation factor GTPase superfamily. Classic translation factor GTPase family. EF-G/EF-2 subfamily.</text>
</comment>
<dbReference type="RefSeq" id="XP_007513725.1">
    <property type="nucleotide sequence ID" value="XM_007513663.1"/>
</dbReference>
<comment type="similarity">
    <text evidence="6">Belongs to the GTP-binding elongation factor family. EF-G/EF-2 subfamily.</text>
</comment>
<evidence type="ECO:0000256" key="6">
    <source>
        <dbReference type="HAMAP-Rule" id="MF_03061"/>
    </source>
</evidence>
<dbReference type="InterPro" id="IPR000795">
    <property type="entry name" value="T_Tr_GTP-bd_dom"/>
</dbReference>
<dbReference type="GO" id="GO:0003746">
    <property type="term" value="F:translation elongation factor activity"/>
    <property type="evidence" value="ECO:0007669"/>
    <property type="project" value="UniProtKB-UniRule"/>
</dbReference>
<dbReference type="NCBIfam" id="TIGR00484">
    <property type="entry name" value="EF-G"/>
    <property type="match status" value="1"/>
</dbReference>
<dbReference type="eggNOG" id="KOG0465">
    <property type="taxonomic scope" value="Eukaryota"/>
</dbReference>
<dbReference type="Pfam" id="PF00009">
    <property type="entry name" value="GTP_EFTU"/>
    <property type="match status" value="1"/>
</dbReference>
<dbReference type="PRINTS" id="PR00315">
    <property type="entry name" value="ELONGATNFCT"/>
</dbReference>
<dbReference type="SUPFAM" id="SSF54980">
    <property type="entry name" value="EF-G C-terminal domain-like"/>
    <property type="match status" value="2"/>
</dbReference>
<keyword evidence="2 6" id="KW-0547">Nucleotide-binding</keyword>
<dbReference type="Gene3D" id="3.30.70.240">
    <property type="match status" value="1"/>
</dbReference>
<keyword evidence="8" id="KW-0812">Transmembrane</keyword>
<evidence type="ECO:0000256" key="3">
    <source>
        <dbReference type="ARBA" id="ARBA00022768"/>
    </source>
</evidence>
<dbReference type="AlphaFoldDB" id="K8EUU4"/>
<evidence type="ECO:0000256" key="1">
    <source>
        <dbReference type="ARBA" id="ARBA00005870"/>
    </source>
</evidence>
<dbReference type="NCBIfam" id="TIGR00231">
    <property type="entry name" value="small_GTP"/>
    <property type="match status" value="1"/>
</dbReference>
<dbReference type="CDD" id="cd04091">
    <property type="entry name" value="mtEFG1_II_like"/>
    <property type="match status" value="1"/>
</dbReference>
<evidence type="ECO:0000256" key="5">
    <source>
        <dbReference type="ARBA" id="ARBA00023134"/>
    </source>
</evidence>
<dbReference type="Gene3D" id="3.30.70.870">
    <property type="entry name" value="Elongation Factor G (Translational Gtpase), domain 3"/>
    <property type="match status" value="1"/>
</dbReference>
<dbReference type="GeneID" id="19016386"/>
<evidence type="ECO:0000313" key="10">
    <source>
        <dbReference type="EMBL" id="CCO16250.1"/>
    </source>
</evidence>
<dbReference type="Pfam" id="PF03764">
    <property type="entry name" value="EFG_IV"/>
    <property type="match status" value="1"/>
</dbReference>
<dbReference type="SUPFAM" id="SSF52540">
    <property type="entry name" value="P-loop containing nucleoside triphosphate hydrolases"/>
    <property type="match status" value="1"/>
</dbReference>
<dbReference type="UniPathway" id="UPA00345"/>
<dbReference type="FunFam" id="3.30.70.240:FF:000001">
    <property type="entry name" value="Elongation factor G"/>
    <property type="match status" value="1"/>
</dbReference>
<dbReference type="CDD" id="cd16262">
    <property type="entry name" value="EFG_III"/>
    <property type="match status" value="1"/>
</dbReference>
<dbReference type="Pfam" id="PF03144">
    <property type="entry name" value="GTP_EFTU_D2"/>
    <property type="match status" value="1"/>
</dbReference>
<dbReference type="STRING" id="41875.K8EUU4"/>
<dbReference type="InterPro" id="IPR004161">
    <property type="entry name" value="EFTu-like_2"/>
</dbReference>
<dbReference type="InterPro" id="IPR020568">
    <property type="entry name" value="Ribosomal_Su5_D2-typ_SF"/>
</dbReference>
<dbReference type="HAMAP" id="MF_00054_B">
    <property type="entry name" value="EF_G_EF_2_B"/>
    <property type="match status" value="1"/>
</dbReference>
<dbReference type="InterPro" id="IPR000640">
    <property type="entry name" value="EFG_V-like"/>
</dbReference>
<dbReference type="SMART" id="SM00889">
    <property type="entry name" value="EFG_IV"/>
    <property type="match status" value="1"/>
</dbReference>
<dbReference type="FunFam" id="3.40.50.300:FF:000029">
    <property type="entry name" value="Elongation factor G"/>
    <property type="match status" value="1"/>
</dbReference>
<dbReference type="InterPro" id="IPR047872">
    <property type="entry name" value="EFG_IV"/>
</dbReference>
<evidence type="ECO:0000256" key="8">
    <source>
        <dbReference type="SAM" id="Phobius"/>
    </source>
</evidence>
<dbReference type="GO" id="GO:0005739">
    <property type="term" value="C:mitochondrion"/>
    <property type="evidence" value="ECO:0007669"/>
    <property type="project" value="UniProtKB-SubCell"/>
</dbReference>
<dbReference type="InterPro" id="IPR041095">
    <property type="entry name" value="EFG_II"/>
</dbReference>
<name>K8EUU4_9CHLO</name>
<evidence type="ECO:0000256" key="7">
    <source>
        <dbReference type="SAM" id="MobiDB-lite"/>
    </source>
</evidence>
<keyword evidence="6" id="KW-0496">Mitochondrion</keyword>
<sequence length="791" mass="87460">MRSRRGWTTLLLQNRRSFASRNATTTAIDSSALIYLGAAGSNSSSSSLSHHHHQNHHHHHHLRKVGRSRHYASDVSEERKRARNIGISKFFALSFILSGLVVVVLCAHIDSGKTTLTERILFYTGRINEIHEVRGKDGVGAKMDSMELEREKGITIQSAATYTTWKDSSINIIDTPGHVDFTIEVERALRVLDGAVLVLCSVGGVQSQSITVDRQMRRYNVPRLCFINKCDRVGADPWKVLKQVKDKLRLNCAAVQIPIGLEEKHDGVVDLVTMKAITFHGQHGNDIKVSDEIPSDLKDLANEKRKELIETVSGVDDDLAEIFLMEEEPTVEQLKEAIRRSVVSNQFAPVFMGSAYKNRGVQLLLDGVVDYLPAPHEVENIALDLNKDEEPVKTVSDPKAPLVGLAFKLEEGRFGQLTYLRIYQGTITKGMTIVNTRTGKKLKVPRLVRMHSDEMEDVKESQSGEIVALFGVDCQSGDSFTDGTINYAMTSMRVPEPVMSYAVAPKSRTDSSNFSKALSRFQREDPTFKVHQDEESAQTIISGMGELHLDIYVERMKREYKVDVEVGNPRVNYREAITQKAEFDYLHKKQSGGSGQYGRVVGYIEPIVQADEETRSTDVIFENGIVGNAIAPGYIVGVEKGFKEAANGGGLIGYPVQGLRIVLTDGASHAVDSSELAFKIAALNAFKVAFKNAGPKILEPIMKVDVTVPNEFQGTVIGNINQRKGTILDSVGENDDVCVTALLPLSKMFGYSTELRSMTQGKGEFTMEYSSHSAVDAGTQQELMTQFSKSS</sequence>
<dbReference type="SMART" id="SM00838">
    <property type="entry name" value="EFG_C"/>
    <property type="match status" value="1"/>
</dbReference>
<dbReference type="InterPro" id="IPR027417">
    <property type="entry name" value="P-loop_NTPase"/>
</dbReference>
<dbReference type="Pfam" id="PF00679">
    <property type="entry name" value="EFG_C"/>
    <property type="match status" value="1"/>
</dbReference>
<dbReference type="InterPro" id="IPR005517">
    <property type="entry name" value="Transl_elong_EFG/EF2_IV"/>
</dbReference>
<comment type="pathway">
    <text evidence="6">Protein biosynthesis; polypeptide chain elongation.</text>
</comment>
<feature type="compositionally biased region" description="Basic residues" evidence="7">
    <location>
        <begin position="49"/>
        <end position="70"/>
    </location>
</feature>
<keyword evidence="8" id="KW-0472">Membrane</keyword>
<accession>K8EUU4</accession>
<dbReference type="GO" id="GO:0003924">
    <property type="term" value="F:GTPase activity"/>
    <property type="evidence" value="ECO:0007669"/>
    <property type="project" value="UniProtKB-UniRule"/>
</dbReference>
<organism evidence="10 11">
    <name type="scientific">Bathycoccus prasinos</name>
    <dbReference type="NCBI Taxonomy" id="41875"/>
    <lineage>
        <taxon>Eukaryota</taxon>
        <taxon>Viridiplantae</taxon>
        <taxon>Chlorophyta</taxon>
        <taxon>Mamiellophyceae</taxon>
        <taxon>Mamiellales</taxon>
        <taxon>Bathycoccaceae</taxon>
        <taxon>Bathycoccus</taxon>
    </lineage>
</organism>
<dbReference type="InterPro" id="IPR005225">
    <property type="entry name" value="Small_GTP-bd"/>
</dbReference>
<comment type="subcellular location">
    <subcellularLocation>
        <location evidence="6">Mitochondrion</location>
    </subcellularLocation>
</comment>
<feature type="binding site" evidence="6">
    <location>
        <begin position="107"/>
        <end position="114"/>
    </location>
    <ligand>
        <name>GTP</name>
        <dbReference type="ChEBI" id="CHEBI:37565"/>
    </ligand>
</feature>
<dbReference type="FunFam" id="3.30.230.10:FF:000003">
    <property type="entry name" value="Elongation factor G"/>
    <property type="match status" value="1"/>
</dbReference>
<evidence type="ECO:0000259" key="9">
    <source>
        <dbReference type="PROSITE" id="PS51722"/>
    </source>
</evidence>
<dbReference type="Gene3D" id="3.40.50.300">
    <property type="entry name" value="P-loop containing nucleotide triphosphate hydrolases"/>
    <property type="match status" value="1"/>
</dbReference>
<dbReference type="InterPro" id="IPR009000">
    <property type="entry name" value="Transl_B-barrel_sf"/>
</dbReference>
<dbReference type="InterPro" id="IPR009022">
    <property type="entry name" value="EFG_III"/>
</dbReference>
<keyword evidence="4 6" id="KW-0648">Protein biosynthesis</keyword>
<dbReference type="Pfam" id="PF14492">
    <property type="entry name" value="EFG_III"/>
    <property type="match status" value="1"/>
</dbReference>
<dbReference type="OrthoDB" id="198619at2759"/>
<dbReference type="Gene3D" id="2.40.30.10">
    <property type="entry name" value="Translation factors"/>
    <property type="match status" value="1"/>
</dbReference>
<dbReference type="PROSITE" id="PS00301">
    <property type="entry name" value="G_TR_1"/>
    <property type="match status" value="1"/>
</dbReference>
<dbReference type="CDD" id="cd01886">
    <property type="entry name" value="EF-G"/>
    <property type="match status" value="1"/>
</dbReference>
<dbReference type="PROSITE" id="PS51722">
    <property type="entry name" value="G_TR_2"/>
    <property type="match status" value="1"/>
</dbReference>
<dbReference type="KEGG" id="bpg:Bathy04g03600"/>
<dbReference type="FunFam" id="2.40.30.10:FF:000022">
    <property type="entry name" value="Elongation factor G, mitochondrial"/>
    <property type="match status" value="1"/>
</dbReference>
<evidence type="ECO:0000256" key="2">
    <source>
        <dbReference type="ARBA" id="ARBA00022741"/>
    </source>
</evidence>
<dbReference type="PANTHER" id="PTHR43636:SF2">
    <property type="entry name" value="ELONGATION FACTOR G, MITOCHONDRIAL"/>
    <property type="match status" value="1"/>
</dbReference>
<dbReference type="GO" id="GO:0005525">
    <property type="term" value="F:GTP binding"/>
    <property type="evidence" value="ECO:0007669"/>
    <property type="project" value="UniProtKB-UniRule"/>
</dbReference>
<reference evidence="10 11" key="1">
    <citation type="submission" date="2011-10" db="EMBL/GenBank/DDBJ databases">
        <authorList>
            <person name="Genoscope - CEA"/>
        </authorList>
    </citation>
    <scope>NUCLEOTIDE SEQUENCE [LARGE SCALE GENOMIC DNA]</scope>
    <source>
        <strain evidence="10 11">RCC 1105</strain>
    </source>
</reference>
<dbReference type="CDD" id="cd01434">
    <property type="entry name" value="EFG_mtEFG1_IV"/>
    <property type="match status" value="1"/>
</dbReference>
<feature type="binding site" evidence="6">
    <location>
        <begin position="174"/>
        <end position="178"/>
    </location>
    <ligand>
        <name>GTP</name>
        <dbReference type="ChEBI" id="CHEBI:37565"/>
    </ligand>
</feature>
<dbReference type="EMBL" id="FO082275">
    <property type="protein sequence ID" value="CCO16250.1"/>
    <property type="molecule type" value="Genomic_DNA"/>
</dbReference>
<dbReference type="InterPro" id="IPR014721">
    <property type="entry name" value="Ribsml_uS5_D2-typ_fold_subgr"/>
</dbReference>
<keyword evidence="5 6" id="KW-0342">GTP-binding</keyword>
<feature type="binding site" evidence="6">
    <location>
        <begin position="228"/>
        <end position="231"/>
    </location>
    <ligand>
        <name>GTP</name>
        <dbReference type="ChEBI" id="CHEBI:37565"/>
    </ligand>
</feature>
<dbReference type="Gene3D" id="3.30.230.10">
    <property type="match status" value="1"/>
</dbReference>
<dbReference type="Proteomes" id="UP000198341">
    <property type="component" value="Chromosome 4"/>
</dbReference>
<feature type="domain" description="Tr-type G" evidence="9">
    <location>
        <begin position="98"/>
        <end position="376"/>
    </location>
</feature>
<dbReference type="SUPFAM" id="SSF54211">
    <property type="entry name" value="Ribosomal protein S5 domain 2-like"/>
    <property type="match status" value="1"/>
</dbReference>
<dbReference type="InterPro" id="IPR035647">
    <property type="entry name" value="EFG_III/V"/>
</dbReference>